<evidence type="ECO:0000313" key="3">
    <source>
        <dbReference type="Proteomes" id="UP000664534"/>
    </source>
</evidence>
<dbReference type="Proteomes" id="UP000664534">
    <property type="component" value="Unassembled WGS sequence"/>
</dbReference>
<sequence>MAPPPPEYEKRAPPTAAAQKAKTEPKRRRQQKRTERTLATPPSTPTDARATVFAKKLNACNSTLTNPEDLMTPMVTSYPPATTSAFANEYPSRLGFSTVPEASNAFGNDNSTNPFVPSRPYLRPNIPNRRPTQAPNNEPWSLFCNFPASATPQASHASTGFDNSRPMPQPCQSIASQFASGAQHNPPASASLPPSAFASTSWTQPNYTLDDTNASQAATGAHDNPLAQSALQPGAFGDATLTDAADSYEDLASMDFFDWEGPK</sequence>
<evidence type="ECO:0000313" key="2">
    <source>
        <dbReference type="EMBL" id="CAF9917183.1"/>
    </source>
</evidence>
<reference evidence="2" key="1">
    <citation type="submission" date="2021-03" db="EMBL/GenBank/DDBJ databases">
        <authorList>
            <person name="Tagirdzhanova G."/>
        </authorList>
    </citation>
    <scope>NUCLEOTIDE SEQUENCE</scope>
</reference>
<evidence type="ECO:0000256" key="1">
    <source>
        <dbReference type="SAM" id="MobiDB-lite"/>
    </source>
</evidence>
<keyword evidence="3" id="KW-1185">Reference proteome</keyword>
<name>A0A8H3IFY1_9LECA</name>
<feature type="region of interest" description="Disordered" evidence="1">
    <location>
        <begin position="178"/>
        <end position="197"/>
    </location>
</feature>
<organism evidence="2 3">
    <name type="scientific">Imshaugia aleurites</name>
    <dbReference type="NCBI Taxonomy" id="172621"/>
    <lineage>
        <taxon>Eukaryota</taxon>
        <taxon>Fungi</taxon>
        <taxon>Dikarya</taxon>
        <taxon>Ascomycota</taxon>
        <taxon>Pezizomycotina</taxon>
        <taxon>Lecanoromycetes</taxon>
        <taxon>OSLEUM clade</taxon>
        <taxon>Lecanoromycetidae</taxon>
        <taxon>Lecanorales</taxon>
        <taxon>Lecanorineae</taxon>
        <taxon>Parmeliaceae</taxon>
        <taxon>Imshaugia</taxon>
    </lineage>
</organism>
<protein>
    <submittedName>
        <fullName evidence="2">Uncharacterized protein</fullName>
    </submittedName>
</protein>
<feature type="region of interest" description="Disordered" evidence="1">
    <location>
        <begin position="1"/>
        <end position="48"/>
    </location>
</feature>
<dbReference type="EMBL" id="CAJPDT010000018">
    <property type="protein sequence ID" value="CAF9917183.1"/>
    <property type="molecule type" value="Genomic_DNA"/>
</dbReference>
<feature type="compositionally biased region" description="Low complexity" evidence="1">
    <location>
        <begin position="186"/>
        <end position="197"/>
    </location>
</feature>
<proteinExistence type="predicted"/>
<comment type="caution">
    <text evidence="2">The sequence shown here is derived from an EMBL/GenBank/DDBJ whole genome shotgun (WGS) entry which is preliminary data.</text>
</comment>
<dbReference type="AlphaFoldDB" id="A0A8H3IFY1"/>
<accession>A0A8H3IFY1</accession>
<gene>
    <name evidence="2" type="ORF">IMSHALPRED_003491</name>
</gene>